<keyword evidence="1" id="KW-0472">Membrane</keyword>
<reference evidence="3 4" key="1">
    <citation type="submission" date="2019-03" db="EMBL/GenBank/DDBJ databases">
        <authorList>
            <person name="Gaulin E."/>
            <person name="Dumas B."/>
        </authorList>
    </citation>
    <scope>NUCLEOTIDE SEQUENCE [LARGE SCALE GENOMIC DNA]</scope>
    <source>
        <strain evidence="3">CBS 568.67</strain>
    </source>
</reference>
<feature type="transmembrane region" description="Helical" evidence="1">
    <location>
        <begin position="92"/>
        <end position="116"/>
    </location>
</feature>
<dbReference type="AlphaFoldDB" id="A0A485KQX9"/>
<accession>A0A485KQX9</accession>
<reference evidence="2" key="2">
    <citation type="submission" date="2019-06" db="EMBL/GenBank/DDBJ databases">
        <title>Genomics analysis of Aphanomyces spp. identifies a new class of oomycete effector associated with host adaptation.</title>
        <authorList>
            <person name="Gaulin E."/>
        </authorList>
    </citation>
    <scope>NUCLEOTIDE SEQUENCE</scope>
    <source>
        <strain evidence="2">CBS 578.67</strain>
    </source>
</reference>
<dbReference type="Proteomes" id="UP000332933">
    <property type="component" value="Unassembled WGS sequence"/>
</dbReference>
<feature type="transmembrane region" description="Helical" evidence="1">
    <location>
        <begin position="189"/>
        <end position="206"/>
    </location>
</feature>
<keyword evidence="1" id="KW-1133">Transmembrane helix</keyword>
<keyword evidence="1" id="KW-0812">Transmembrane</keyword>
<dbReference type="OrthoDB" id="60091at2759"/>
<dbReference type="EMBL" id="CAADRA010005232">
    <property type="protein sequence ID" value="VFT87349.1"/>
    <property type="molecule type" value="Genomic_DNA"/>
</dbReference>
<feature type="transmembrane region" description="Helical" evidence="1">
    <location>
        <begin position="57"/>
        <end position="80"/>
    </location>
</feature>
<feature type="transmembrane region" description="Helical" evidence="1">
    <location>
        <begin position="218"/>
        <end position="238"/>
    </location>
</feature>
<name>A0A485KQX9_9STRA</name>
<gene>
    <name evidence="3" type="primary">Aste57867_10475</name>
    <name evidence="2" type="ORF">As57867_010435</name>
    <name evidence="3" type="ORF">ASTE57867_10475</name>
</gene>
<feature type="transmembrane region" description="Helical" evidence="1">
    <location>
        <begin position="136"/>
        <end position="157"/>
    </location>
</feature>
<keyword evidence="4" id="KW-1185">Reference proteome</keyword>
<evidence type="ECO:0000256" key="1">
    <source>
        <dbReference type="SAM" id="Phobius"/>
    </source>
</evidence>
<proteinExistence type="predicted"/>
<evidence type="ECO:0000313" key="3">
    <source>
        <dbReference type="EMBL" id="VFT87349.1"/>
    </source>
</evidence>
<feature type="transmembrane region" description="Helical" evidence="1">
    <location>
        <begin position="20"/>
        <end position="45"/>
    </location>
</feature>
<dbReference type="EMBL" id="VJMH01005211">
    <property type="protein sequence ID" value="KAF0698911.1"/>
    <property type="molecule type" value="Genomic_DNA"/>
</dbReference>
<evidence type="ECO:0000313" key="4">
    <source>
        <dbReference type="Proteomes" id="UP000332933"/>
    </source>
</evidence>
<organism evidence="3 4">
    <name type="scientific">Aphanomyces stellatus</name>
    <dbReference type="NCBI Taxonomy" id="120398"/>
    <lineage>
        <taxon>Eukaryota</taxon>
        <taxon>Sar</taxon>
        <taxon>Stramenopiles</taxon>
        <taxon>Oomycota</taxon>
        <taxon>Saprolegniomycetes</taxon>
        <taxon>Saprolegniales</taxon>
        <taxon>Verrucalvaceae</taxon>
        <taxon>Aphanomyces</taxon>
    </lineage>
</organism>
<sequence>MAPSRRLQLTVDGFDRVEPMLLVYIVASALSAGMCYATCVSVFKWSNVFREAGHGTLFLFFCCECLWSCAMLARTCAVFANTRGIDTLEDPLTLDVTIATEVLFNATSLWLGLAAYEIHRRALRPRPSIESSRRAMLWYCASVGLFAATMLAVLIAYDASDLLYFDASDGAWDALAAWILEYMSWGTRAIRLIALVYAATVAGRLYCRRAQLQHNNSLPTALVAIVGLFFVLNMPILVLEPLHKLHVISISAVTESLLKALTFSSGAVISLVMGLSVAGYDAFYTSTVEAKQGTTCRRPTHHLPPPYHRASSFFVLSDS</sequence>
<feature type="transmembrane region" description="Helical" evidence="1">
    <location>
        <begin position="258"/>
        <end position="283"/>
    </location>
</feature>
<protein>
    <submittedName>
        <fullName evidence="3">Aste57867_10475 protein</fullName>
    </submittedName>
</protein>
<evidence type="ECO:0000313" key="2">
    <source>
        <dbReference type="EMBL" id="KAF0698911.1"/>
    </source>
</evidence>